<evidence type="ECO:0000256" key="1">
    <source>
        <dbReference type="SAM" id="MobiDB-lite"/>
    </source>
</evidence>
<dbReference type="STRING" id="104452.A0A0L7KX69"/>
<evidence type="ECO:0000313" key="2">
    <source>
        <dbReference type="EMBL" id="KOB67715.1"/>
    </source>
</evidence>
<evidence type="ECO:0008006" key="4">
    <source>
        <dbReference type="Google" id="ProtNLM"/>
    </source>
</evidence>
<feature type="region of interest" description="Disordered" evidence="1">
    <location>
        <begin position="338"/>
        <end position="391"/>
    </location>
</feature>
<dbReference type="InterPro" id="IPR011989">
    <property type="entry name" value="ARM-like"/>
</dbReference>
<dbReference type="AlphaFoldDB" id="A0A0L7KX69"/>
<dbReference type="SUPFAM" id="SSF56112">
    <property type="entry name" value="Protein kinase-like (PK-like)"/>
    <property type="match status" value="1"/>
</dbReference>
<reference evidence="2 3" key="1">
    <citation type="journal article" date="2015" name="Genome Biol. Evol.">
        <title>The genome of winter moth (Operophtera brumata) provides a genomic perspective on sexual dimorphism and phenology.</title>
        <authorList>
            <person name="Derks M.F."/>
            <person name="Smit S."/>
            <person name="Salis L."/>
            <person name="Schijlen E."/>
            <person name="Bossers A."/>
            <person name="Mateman C."/>
            <person name="Pijl A.S."/>
            <person name="de Ridder D."/>
            <person name="Groenen M.A."/>
            <person name="Visser M.E."/>
            <person name="Megens H.J."/>
        </authorList>
    </citation>
    <scope>NUCLEOTIDE SEQUENCE [LARGE SCALE GENOMIC DNA]</scope>
    <source>
        <strain evidence="2">WM2013NL</strain>
        <tissue evidence="2">Head and thorax</tissue>
    </source>
</reference>
<name>A0A0L7KX69_OPEBR</name>
<dbReference type="InterPro" id="IPR051177">
    <property type="entry name" value="CIK-Related_Protein"/>
</dbReference>
<feature type="compositionally biased region" description="Polar residues" evidence="1">
    <location>
        <begin position="341"/>
        <end position="356"/>
    </location>
</feature>
<dbReference type="EMBL" id="JTDY01004817">
    <property type="protein sequence ID" value="KOB67715.1"/>
    <property type="molecule type" value="Genomic_DNA"/>
</dbReference>
<protein>
    <recommendedName>
        <fullName evidence="4">SCY1-like protein 2</fullName>
    </recommendedName>
</protein>
<sequence>MIKSVLAPEVQTSSQINVLSDMFSFGMIIFAFYNNGKALFDANDNPMLYLKQLETLTVSVDIFQASAVECLMRCMEWLDDDIVLNQALPHVRPVLERHYNDLKMSLTVLKLFEMIMGKLDKQHLVVHVVPSILIMKLNEPTVMERFVSLYKRMVTDERLGIPHELMATKMLPSVAPHMVNKKMDQAQLTGVMEMLHHMLKYIERKQRIAIEEYKNRPPSPPKNLASRQISIDEPAPAFCIPNLKVQRKVSSAEEMARKNSEAAAQSSISATSVTGNIRRISQWFFGSNNSTNSNNMNNGPGVSGVAAATSGNFLRVANLLPGRRLSDNTLMAPKIKIAPSCASSPGGTPGGSQATLPTRRHSSIGPQERRPSHVNLSPPAVSAKTPYPYSL</sequence>
<keyword evidence="3" id="KW-1185">Reference proteome</keyword>
<gene>
    <name evidence="2" type="ORF">OBRU01_19388</name>
</gene>
<proteinExistence type="predicted"/>
<accession>A0A0L7KX69</accession>
<dbReference type="PANTHER" id="PTHR12984:SF16">
    <property type="entry name" value="BLACK MATCH, ISOFORM H"/>
    <property type="match status" value="1"/>
</dbReference>
<dbReference type="Proteomes" id="UP000037510">
    <property type="component" value="Unassembled WGS sequence"/>
</dbReference>
<organism evidence="2 3">
    <name type="scientific">Operophtera brumata</name>
    <name type="common">Winter moth</name>
    <name type="synonym">Phalaena brumata</name>
    <dbReference type="NCBI Taxonomy" id="104452"/>
    <lineage>
        <taxon>Eukaryota</taxon>
        <taxon>Metazoa</taxon>
        <taxon>Ecdysozoa</taxon>
        <taxon>Arthropoda</taxon>
        <taxon>Hexapoda</taxon>
        <taxon>Insecta</taxon>
        <taxon>Pterygota</taxon>
        <taxon>Neoptera</taxon>
        <taxon>Endopterygota</taxon>
        <taxon>Lepidoptera</taxon>
        <taxon>Glossata</taxon>
        <taxon>Ditrysia</taxon>
        <taxon>Geometroidea</taxon>
        <taxon>Geometridae</taxon>
        <taxon>Larentiinae</taxon>
        <taxon>Operophtera</taxon>
    </lineage>
</organism>
<dbReference type="PANTHER" id="PTHR12984">
    <property type="entry name" value="SCY1-RELATED S/T PROTEIN KINASE-LIKE"/>
    <property type="match status" value="1"/>
</dbReference>
<comment type="caution">
    <text evidence="2">The sequence shown here is derived from an EMBL/GenBank/DDBJ whole genome shotgun (WGS) entry which is preliminary data.</text>
</comment>
<evidence type="ECO:0000313" key="3">
    <source>
        <dbReference type="Proteomes" id="UP000037510"/>
    </source>
</evidence>
<dbReference type="Gene3D" id="1.25.10.10">
    <property type="entry name" value="Leucine-rich Repeat Variant"/>
    <property type="match status" value="1"/>
</dbReference>
<dbReference type="InterPro" id="IPR011009">
    <property type="entry name" value="Kinase-like_dom_sf"/>
</dbReference>